<dbReference type="GO" id="GO:0007281">
    <property type="term" value="P:germ cell development"/>
    <property type="evidence" value="ECO:0007669"/>
    <property type="project" value="InterPro"/>
</dbReference>
<keyword evidence="1" id="KW-0217">Developmental protein</keyword>
<proteinExistence type="predicted"/>
<sequence>MLYAKESKFFLNLETGSSYAPLFRALRLPYLVNHHLDLEMLLSDGIVPMEWVYPMIVSQWEKITSCGRNLTQPNISALWRWTGFNMGLDLIVHYEDGVISLKRNFKSDELLLSTHKSRSILCRVTASHYGSIMGESSFPNSKGNATKALVFMLSGVSTVRWKQVVAYFFTPNAYERKDYGPIVIDTIKKSREVGIDVISISTDMGSQNLRCGNDFCIESLFSMVRATNPTPTAKELKYILRLICLSQVMKDVNSSNYNYDDSTFLAEVLDVRKSYDKSQILGEDYFIPLFG</sequence>
<evidence type="ECO:0000313" key="3">
    <source>
        <dbReference type="EMBL" id="CAF2964776.1"/>
    </source>
</evidence>
<feature type="domain" description="Transposable element P transposase-like RNase H" evidence="2">
    <location>
        <begin position="140"/>
        <end position="211"/>
    </location>
</feature>
<dbReference type="Pfam" id="PF21787">
    <property type="entry name" value="TNP-like_RNaseH_N"/>
    <property type="match status" value="1"/>
</dbReference>
<dbReference type="AlphaFoldDB" id="A0A7R8CXV4"/>
<dbReference type="InterPro" id="IPR048365">
    <property type="entry name" value="TNP-like_RNaseH_N"/>
</dbReference>
<dbReference type="InterPro" id="IPR043380">
    <property type="entry name" value="Gcl-like"/>
</dbReference>
<organism evidence="3 4">
    <name type="scientific">Lepeophtheirus salmonis</name>
    <name type="common">Salmon louse</name>
    <name type="synonym">Caligus salmonis</name>
    <dbReference type="NCBI Taxonomy" id="72036"/>
    <lineage>
        <taxon>Eukaryota</taxon>
        <taxon>Metazoa</taxon>
        <taxon>Ecdysozoa</taxon>
        <taxon>Arthropoda</taxon>
        <taxon>Crustacea</taxon>
        <taxon>Multicrustacea</taxon>
        <taxon>Hexanauplia</taxon>
        <taxon>Copepoda</taxon>
        <taxon>Siphonostomatoida</taxon>
        <taxon>Caligidae</taxon>
        <taxon>Lepeophtheirus</taxon>
    </lineage>
</organism>
<dbReference type="EMBL" id="HG994585">
    <property type="protein sequence ID" value="CAF2964776.1"/>
    <property type="molecule type" value="Genomic_DNA"/>
</dbReference>
<evidence type="ECO:0000259" key="2">
    <source>
        <dbReference type="Pfam" id="PF21787"/>
    </source>
</evidence>
<reference evidence="3" key="1">
    <citation type="submission" date="2021-02" db="EMBL/GenBank/DDBJ databases">
        <authorList>
            <person name="Bekaert M."/>
        </authorList>
    </citation>
    <scope>NUCLEOTIDE SEQUENCE</scope>
    <source>
        <strain evidence="3">IoA-00</strain>
    </source>
</reference>
<name>A0A7R8CXV4_LEPSM</name>
<evidence type="ECO:0000313" key="4">
    <source>
        <dbReference type="Proteomes" id="UP000675881"/>
    </source>
</evidence>
<dbReference type="Proteomes" id="UP000675881">
    <property type="component" value="Chromosome 6"/>
</dbReference>
<protein>
    <submittedName>
        <fullName evidence="3">BTBD13</fullName>
    </submittedName>
</protein>
<dbReference type="OrthoDB" id="6359943at2759"/>
<accession>A0A7R8CXV4</accession>
<keyword evidence="4" id="KW-1185">Reference proteome</keyword>
<evidence type="ECO:0000256" key="1">
    <source>
        <dbReference type="ARBA" id="ARBA00022473"/>
    </source>
</evidence>
<gene>
    <name evidence="3" type="ORF">LSAA_11469</name>
</gene>
<dbReference type="PANTHER" id="PTHR23231">
    <property type="entry name" value="GERM CELL-LESS PROTEIN"/>
    <property type="match status" value="1"/>
</dbReference>
<dbReference type="PANTHER" id="PTHR23231:SF17">
    <property type="entry name" value="BTB DOMAIN-CONTAINING PROTEIN"/>
    <property type="match status" value="1"/>
</dbReference>